<reference evidence="3 4" key="1">
    <citation type="submission" date="2016-10" db="EMBL/GenBank/DDBJ databases">
        <authorList>
            <person name="de Groot N.N."/>
        </authorList>
    </citation>
    <scope>NUCLEOTIDE SEQUENCE [LARGE SCALE GENOMIC DNA]</scope>
    <source>
        <strain evidence="3 4">CPCC 201259</strain>
    </source>
</reference>
<name>A0A1I4WS84_9PSEU</name>
<dbReference type="AlphaFoldDB" id="A0A1I4WS84"/>
<keyword evidence="5" id="KW-1185">Reference proteome</keyword>
<feature type="transmembrane region" description="Helical" evidence="1">
    <location>
        <begin position="12"/>
        <end position="36"/>
    </location>
</feature>
<proteinExistence type="predicted"/>
<dbReference type="Proteomes" id="UP000270697">
    <property type="component" value="Unassembled WGS sequence"/>
</dbReference>
<dbReference type="Proteomes" id="UP000199398">
    <property type="component" value="Unassembled WGS sequence"/>
</dbReference>
<evidence type="ECO:0000313" key="2">
    <source>
        <dbReference type="EMBL" id="RKT83003.1"/>
    </source>
</evidence>
<reference evidence="2 5" key="2">
    <citation type="submission" date="2018-10" db="EMBL/GenBank/DDBJ databases">
        <title>Sequencing the genomes of 1000 actinobacteria strains.</title>
        <authorList>
            <person name="Klenk H.-P."/>
        </authorList>
    </citation>
    <scope>NUCLEOTIDE SEQUENCE [LARGE SCALE GENOMIC DNA]</scope>
    <source>
        <strain evidence="2 5">DSM 45119</strain>
    </source>
</reference>
<gene>
    <name evidence="2" type="ORF">ATL45_1268</name>
    <name evidence="3" type="ORF">SAMN05421805_10322</name>
</gene>
<keyword evidence="1" id="KW-1133">Transmembrane helix</keyword>
<organism evidence="3 4">
    <name type="scientific">Saccharopolyspora antimicrobica</name>
    <dbReference type="NCBI Taxonomy" id="455193"/>
    <lineage>
        <taxon>Bacteria</taxon>
        <taxon>Bacillati</taxon>
        <taxon>Actinomycetota</taxon>
        <taxon>Actinomycetes</taxon>
        <taxon>Pseudonocardiales</taxon>
        <taxon>Pseudonocardiaceae</taxon>
        <taxon>Saccharopolyspora</taxon>
    </lineage>
</organism>
<evidence type="ECO:0000313" key="3">
    <source>
        <dbReference type="EMBL" id="SFN16043.1"/>
    </source>
</evidence>
<dbReference type="EMBL" id="RBXX01000002">
    <property type="protein sequence ID" value="RKT83003.1"/>
    <property type="molecule type" value="Genomic_DNA"/>
</dbReference>
<evidence type="ECO:0000313" key="5">
    <source>
        <dbReference type="Proteomes" id="UP000270697"/>
    </source>
</evidence>
<accession>A0A1I4WS84</accession>
<evidence type="ECO:0000313" key="4">
    <source>
        <dbReference type="Proteomes" id="UP000199398"/>
    </source>
</evidence>
<protein>
    <submittedName>
        <fullName evidence="3">Uncharacterized protein</fullName>
    </submittedName>
</protein>
<sequence length="62" mass="6865">MESSQVERGFSVVGTSLVIVLLGMLVPVLAAAPFYVADRRREQQELELRVRELEAETTGSDD</sequence>
<evidence type="ECO:0000256" key="1">
    <source>
        <dbReference type="SAM" id="Phobius"/>
    </source>
</evidence>
<keyword evidence="1" id="KW-0472">Membrane</keyword>
<keyword evidence="1" id="KW-0812">Transmembrane</keyword>
<dbReference type="EMBL" id="FOUP01000003">
    <property type="protein sequence ID" value="SFN16043.1"/>
    <property type="molecule type" value="Genomic_DNA"/>
</dbReference>